<dbReference type="RefSeq" id="WP_085494701.1">
    <property type="nucleotide sequence ID" value="NZ_FXAZ01000003.1"/>
</dbReference>
<dbReference type="OrthoDB" id="9795247at2"/>
<keyword evidence="2" id="KW-0808">Transferase</keyword>
<dbReference type="Proteomes" id="UP000193834">
    <property type="component" value="Unassembled WGS sequence"/>
</dbReference>
<dbReference type="Pfam" id="PF00480">
    <property type="entry name" value="ROK"/>
    <property type="match status" value="1"/>
</dbReference>
<keyword evidence="2" id="KW-0418">Kinase</keyword>
<dbReference type="PROSITE" id="PS01125">
    <property type="entry name" value="ROK"/>
    <property type="match status" value="1"/>
</dbReference>
<reference evidence="2 3" key="1">
    <citation type="submission" date="2017-04" db="EMBL/GenBank/DDBJ databases">
        <authorList>
            <person name="Afonso C.L."/>
            <person name="Miller P.J."/>
            <person name="Scott M.A."/>
            <person name="Spackman E."/>
            <person name="Goraichik I."/>
            <person name="Dimitrov K.M."/>
            <person name="Suarez D.L."/>
            <person name="Swayne D.E."/>
        </authorList>
    </citation>
    <scope>NUCLEOTIDE SEQUENCE [LARGE SCALE GENOMIC DNA]</scope>
    <source>
        <strain evidence="2 3">11</strain>
    </source>
</reference>
<name>A0A1X7KP85_9BACL</name>
<dbReference type="PANTHER" id="PTHR18964">
    <property type="entry name" value="ROK (REPRESSOR, ORF, KINASE) FAMILY"/>
    <property type="match status" value="1"/>
</dbReference>
<evidence type="ECO:0000313" key="2">
    <source>
        <dbReference type="EMBL" id="SMG42547.1"/>
    </source>
</evidence>
<dbReference type="STRING" id="1852522.SAMN06295960_2508"/>
<organism evidence="2 3">
    <name type="scientific">Paenibacillus aquistagni</name>
    <dbReference type="NCBI Taxonomy" id="1852522"/>
    <lineage>
        <taxon>Bacteria</taxon>
        <taxon>Bacillati</taxon>
        <taxon>Bacillota</taxon>
        <taxon>Bacilli</taxon>
        <taxon>Bacillales</taxon>
        <taxon>Paenibacillaceae</taxon>
        <taxon>Paenibacillus</taxon>
    </lineage>
</organism>
<protein>
    <submittedName>
        <fullName evidence="2">Glucokinase</fullName>
    </submittedName>
</protein>
<dbReference type="GO" id="GO:0016301">
    <property type="term" value="F:kinase activity"/>
    <property type="evidence" value="ECO:0007669"/>
    <property type="project" value="UniProtKB-KW"/>
</dbReference>
<comment type="similarity">
    <text evidence="1">Belongs to the ROK (NagC/XylR) family.</text>
</comment>
<dbReference type="CDD" id="cd24068">
    <property type="entry name" value="ASKHA_NBD_ROK_FnNanK-like"/>
    <property type="match status" value="1"/>
</dbReference>
<sequence>MTYAIGVDIGGTKVQFAIINRQGSIVKRHLVPTEADKGPEQLLEKVEAGIDRMIAAIGQSEHIEGIGIGSAGQIRYSDGSVWYAGETLPGWSGTPIKERIAERFPYPVTVDNDVNVIAIAEKRYGAAQQMEHFVCLALGTGIGGAVMAAGQLERGVFGGAGELGHVSVDMNGPACDCGNQGCIEQYASGTGIARIGREVIQQAAAPIAWEPNAKAIIAAWLQGDAAATQVMELVIQALGTAIAGYIHSFNPEGILIGGSVSQAGERFFEALDQEVTARTSPVMRAACRIVPALLGPDAGVIGAAAQVWHHPSWK</sequence>
<dbReference type="PANTHER" id="PTHR18964:SF149">
    <property type="entry name" value="BIFUNCTIONAL UDP-N-ACETYLGLUCOSAMINE 2-EPIMERASE_N-ACETYLMANNOSAMINE KINASE"/>
    <property type="match status" value="1"/>
</dbReference>
<proteinExistence type="inferred from homology"/>
<dbReference type="InterPro" id="IPR049874">
    <property type="entry name" value="ROK_cs"/>
</dbReference>
<dbReference type="InterPro" id="IPR000600">
    <property type="entry name" value="ROK"/>
</dbReference>
<dbReference type="SUPFAM" id="SSF53067">
    <property type="entry name" value="Actin-like ATPase domain"/>
    <property type="match status" value="1"/>
</dbReference>
<dbReference type="AlphaFoldDB" id="A0A1X7KP85"/>
<dbReference type="InterPro" id="IPR043129">
    <property type="entry name" value="ATPase_NBD"/>
</dbReference>
<gene>
    <name evidence="2" type="ORF">SAMN06295960_2508</name>
</gene>
<evidence type="ECO:0000313" key="3">
    <source>
        <dbReference type="Proteomes" id="UP000193834"/>
    </source>
</evidence>
<evidence type="ECO:0000256" key="1">
    <source>
        <dbReference type="ARBA" id="ARBA00006479"/>
    </source>
</evidence>
<dbReference type="EMBL" id="FXAZ01000003">
    <property type="protein sequence ID" value="SMG42547.1"/>
    <property type="molecule type" value="Genomic_DNA"/>
</dbReference>
<dbReference type="Gene3D" id="3.30.420.40">
    <property type="match status" value="2"/>
</dbReference>
<keyword evidence="3" id="KW-1185">Reference proteome</keyword>
<accession>A0A1X7KP85</accession>